<reference evidence="2" key="1">
    <citation type="journal article" date="2013" name="Genome Announc.">
        <title>Draft Genome Sequence of the Dimorphic Prosthecate Bacterium Brevundimonas abyssalis TAR-001T.</title>
        <authorList>
            <person name="Tsubouchi T."/>
            <person name="Nishi S."/>
            <person name="Usui K."/>
            <person name="Shimane Y."/>
            <person name="Takaki Y."/>
            <person name="Maruyama T."/>
            <person name="Hatada Y."/>
        </authorList>
    </citation>
    <scope>NUCLEOTIDE SEQUENCE [LARGE SCALE GENOMIC DNA]</scope>
    <source>
        <strain evidence="2">TAR-001</strain>
    </source>
</reference>
<dbReference type="AlphaFoldDB" id="A0A8E0NAR0"/>
<gene>
    <name evidence="1" type="ORF">MBEBAB_0643</name>
</gene>
<comment type="caution">
    <text evidence="1">The sequence shown here is derived from an EMBL/GenBank/DDBJ whole genome shotgun (WGS) entry which is preliminary data.</text>
</comment>
<proteinExistence type="predicted"/>
<name>A0A8E0NAR0_9CAUL</name>
<keyword evidence="2" id="KW-1185">Reference proteome</keyword>
<evidence type="ECO:0000313" key="1">
    <source>
        <dbReference type="EMBL" id="GAD58393.1"/>
    </source>
</evidence>
<dbReference type="Proteomes" id="UP000016569">
    <property type="component" value="Unassembled WGS sequence"/>
</dbReference>
<accession>A0A8E0NAR0</accession>
<organism evidence="1 2">
    <name type="scientific">Brevundimonas abyssalis TAR-001</name>
    <dbReference type="NCBI Taxonomy" id="1391729"/>
    <lineage>
        <taxon>Bacteria</taxon>
        <taxon>Pseudomonadati</taxon>
        <taxon>Pseudomonadota</taxon>
        <taxon>Alphaproteobacteria</taxon>
        <taxon>Caulobacterales</taxon>
        <taxon>Caulobacteraceae</taxon>
        <taxon>Brevundimonas</taxon>
    </lineage>
</organism>
<protein>
    <submittedName>
        <fullName evidence="1">Uncharacterized protein</fullName>
    </submittedName>
</protein>
<sequence length="154" mass="17346">MARESAAALRERLLGLNRDTAPWTVRDGAPEGVDLVAEWRIVDAEWYEIFAKAGTRRVFKVLMKFDEAQGVVRSADQEWSVEWRAGTPDLSLAGSAFRGQQWEMSFESVHAFREDGSWGEVYSYKFNTGELKGPLRKAVAEAGWGWKGVAFGRL</sequence>
<dbReference type="EMBL" id="BATC01000007">
    <property type="protein sequence ID" value="GAD58393.1"/>
    <property type="molecule type" value="Genomic_DNA"/>
</dbReference>
<evidence type="ECO:0000313" key="2">
    <source>
        <dbReference type="Proteomes" id="UP000016569"/>
    </source>
</evidence>